<name>A0A175W5B7_9PEZI</name>
<evidence type="ECO:0000256" key="2">
    <source>
        <dbReference type="SAM" id="MobiDB-lite"/>
    </source>
</evidence>
<keyword evidence="5" id="KW-1185">Reference proteome</keyword>
<feature type="compositionally biased region" description="Basic and acidic residues" evidence="2">
    <location>
        <begin position="368"/>
        <end position="394"/>
    </location>
</feature>
<feature type="compositionally biased region" description="Polar residues" evidence="2">
    <location>
        <begin position="470"/>
        <end position="490"/>
    </location>
</feature>
<evidence type="ECO:0000256" key="1">
    <source>
        <dbReference type="SAM" id="Coils"/>
    </source>
</evidence>
<protein>
    <recommendedName>
        <fullName evidence="3">F-box domain-containing protein</fullName>
    </recommendedName>
</protein>
<feature type="compositionally biased region" description="Acidic residues" evidence="2">
    <location>
        <begin position="312"/>
        <end position="323"/>
    </location>
</feature>
<feature type="region of interest" description="Disordered" evidence="2">
    <location>
        <begin position="888"/>
        <end position="944"/>
    </location>
</feature>
<feature type="compositionally biased region" description="Basic and acidic residues" evidence="2">
    <location>
        <begin position="888"/>
        <end position="904"/>
    </location>
</feature>
<dbReference type="STRING" id="100816.A0A175W5B7"/>
<feature type="compositionally biased region" description="Low complexity" evidence="2">
    <location>
        <begin position="526"/>
        <end position="544"/>
    </location>
</feature>
<dbReference type="Proteomes" id="UP000078237">
    <property type="component" value="Unassembled WGS sequence"/>
</dbReference>
<feature type="region of interest" description="Disordered" evidence="2">
    <location>
        <begin position="358"/>
        <end position="394"/>
    </location>
</feature>
<dbReference type="OrthoDB" id="4200124at2759"/>
<feature type="region of interest" description="Disordered" evidence="2">
    <location>
        <begin position="310"/>
        <end position="340"/>
    </location>
</feature>
<dbReference type="Pfam" id="PF12937">
    <property type="entry name" value="F-box-like"/>
    <property type="match status" value="1"/>
</dbReference>
<dbReference type="VEuPathDB" id="FungiDB:MMYC01_204860"/>
<keyword evidence="1" id="KW-0175">Coiled coil</keyword>
<dbReference type="InterPro" id="IPR001810">
    <property type="entry name" value="F-box_dom"/>
</dbReference>
<dbReference type="PROSITE" id="PS50181">
    <property type="entry name" value="FBOX"/>
    <property type="match status" value="1"/>
</dbReference>
<dbReference type="EMBL" id="LCTW02000104">
    <property type="protein sequence ID" value="KXX78907.1"/>
    <property type="molecule type" value="Genomic_DNA"/>
</dbReference>
<feature type="coiled-coil region" evidence="1">
    <location>
        <begin position="574"/>
        <end position="637"/>
    </location>
</feature>
<dbReference type="InterPro" id="IPR036047">
    <property type="entry name" value="F-box-like_dom_sf"/>
</dbReference>
<feature type="region of interest" description="Disordered" evidence="2">
    <location>
        <begin position="440"/>
        <end position="545"/>
    </location>
</feature>
<accession>A0A175W5B7</accession>
<feature type="domain" description="F-box" evidence="3">
    <location>
        <begin position="14"/>
        <end position="59"/>
    </location>
</feature>
<feature type="compositionally biased region" description="Acidic residues" evidence="2">
    <location>
        <begin position="502"/>
        <end position="514"/>
    </location>
</feature>
<dbReference type="SMART" id="SM00256">
    <property type="entry name" value="FBOX"/>
    <property type="match status" value="1"/>
</dbReference>
<evidence type="ECO:0000259" key="3">
    <source>
        <dbReference type="PROSITE" id="PS50181"/>
    </source>
</evidence>
<dbReference type="SUPFAM" id="SSF81383">
    <property type="entry name" value="F-box domain"/>
    <property type="match status" value="1"/>
</dbReference>
<feature type="compositionally biased region" description="Low complexity" evidence="2">
    <location>
        <begin position="448"/>
        <end position="469"/>
    </location>
</feature>
<organism evidence="4 5">
    <name type="scientific">Madurella mycetomatis</name>
    <dbReference type="NCBI Taxonomy" id="100816"/>
    <lineage>
        <taxon>Eukaryota</taxon>
        <taxon>Fungi</taxon>
        <taxon>Dikarya</taxon>
        <taxon>Ascomycota</taxon>
        <taxon>Pezizomycotina</taxon>
        <taxon>Sordariomycetes</taxon>
        <taxon>Sordariomycetidae</taxon>
        <taxon>Sordariales</taxon>
        <taxon>Sordariales incertae sedis</taxon>
        <taxon>Madurella</taxon>
    </lineage>
</organism>
<proteinExistence type="predicted"/>
<feature type="compositionally biased region" description="Acidic residues" evidence="2">
    <location>
        <begin position="930"/>
        <end position="941"/>
    </location>
</feature>
<gene>
    <name evidence="4" type="ORF">MMYC01_204860</name>
</gene>
<dbReference type="AlphaFoldDB" id="A0A175W5B7"/>
<sequence length="973" mass="108251">MASSGTPEPRASHSMAFMDLPGEVQAEVIRHCPTRDLVRLSLVSKHFHKLAAAELYRHFRIVFPDEDNLQFDGPVDALAGGFDTFVTSDYNYAQHLKTLCLDTLYMGDKAESAYRPYLASLSSGKFMNTLLCLILRRAKALESFKWNIRVELSRPVYNELHQIESLSHVHIRLQAGPSQFETPLPLPYSTSGSTTSLPPAHGVPISSLPPPPGFGPPPLPPPFYVTTTTSTALPIPKPPRAKTLKKTPLPKPPPTLSGFKKLKNLAVLDIDSLDIVPELKSCIRNSTGTLSKLKLSFSERLALLARSPSIDVDPEESDPEDDFQPLPPPPSGLQGDDVNGPARAFRVQEEKKTQEAVLGRIFDTEPFPETKNRRTRETDKGKEKERKRERLAKSEEEFVVQMKTYVSKLMGEVNGTDDLTASQDVLDMIGRAAQKYLDEAKLPKGNDQEISSGANASSSSTNQSPESTGAEASTETIDSAVSLFSQSESSGKAKAANKDVSPDDIDIEEPEGELSIDSQEPPIDDSPVNEPSAAPSEESSSGAARFAHEKAEYGRTLAGLAAQSAIYKEFSEKLEEFAACASQLESEIQRLRARSSAAEIKSLMETESQTLSFSHSIHSAQREVSLLEAESEHAERMTTQTADANTPHAHDQHMGEYLRKTRGIALQSLSIYLVPVKASVLSRAIDLRALRRLTLLNVGIQNPIWALLHKENKEAPLPLRKIFTDNVTPIFLNFVSGLEELHELFMLEREIKYRPESFAPRTEVTIDQIRKIALRRHLLTLRRLMIKNLADTAWDVDEKMVVLLCRQGRKLEELACNMSVRAMHTFMQRLAGLASLRALHIIQFRNDDTCVWVMRETKRFLIDNISHYPFLKLEWISIDDDDRAERLVRVAPNPEKKKKDEKNGKTAADGSKGKQKPSPMANMAMVEADMAGEDSESDDDDVRAQKIETFEGIPFCEVEGVRIFKKEIVAGKL</sequence>
<evidence type="ECO:0000313" key="5">
    <source>
        <dbReference type="Proteomes" id="UP000078237"/>
    </source>
</evidence>
<reference evidence="4 5" key="1">
    <citation type="journal article" date="2016" name="Genome Announc.">
        <title>Genome Sequence of Madurella mycetomatis mm55, Isolated from a Human Mycetoma Case in Sudan.</title>
        <authorList>
            <person name="Smit S."/>
            <person name="Derks M.F."/>
            <person name="Bervoets S."/>
            <person name="Fahal A."/>
            <person name="van Leeuwen W."/>
            <person name="van Belkum A."/>
            <person name="van de Sande W.W."/>
        </authorList>
    </citation>
    <scope>NUCLEOTIDE SEQUENCE [LARGE SCALE GENOMIC DNA]</scope>
    <source>
        <strain evidence="5">mm55</strain>
    </source>
</reference>
<comment type="caution">
    <text evidence="4">The sequence shown here is derived from an EMBL/GenBank/DDBJ whole genome shotgun (WGS) entry which is preliminary data.</text>
</comment>
<evidence type="ECO:0000313" key="4">
    <source>
        <dbReference type="EMBL" id="KXX78907.1"/>
    </source>
</evidence>
<feature type="region of interest" description="Disordered" evidence="2">
    <location>
        <begin position="230"/>
        <end position="256"/>
    </location>
</feature>